<feature type="transmembrane region" description="Helical" evidence="1">
    <location>
        <begin position="349"/>
        <end position="370"/>
    </location>
</feature>
<name>A0ABU8HFC8_9BACI</name>
<proteinExistence type="predicted"/>
<feature type="transmembrane region" description="Helical" evidence="1">
    <location>
        <begin position="20"/>
        <end position="39"/>
    </location>
</feature>
<gene>
    <name evidence="2" type="ORF">WAK64_13590</name>
</gene>
<keyword evidence="1" id="KW-0472">Membrane</keyword>
<feature type="transmembrane region" description="Helical" evidence="1">
    <location>
        <begin position="292"/>
        <end position="317"/>
    </location>
</feature>
<feature type="transmembrane region" description="Helical" evidence="1">
    <location>
        <begin position="207"/>
        <end position="236"/>
    </location>
</feature>
<dbReference type="RefSeq" id="WP_336587524.1">
    <property type="nucleotide sequence ID" value="NZ_JBBAXC010000010.1"/>
</dbReference>
<reference evidence="2 3" key="1">
    <citation type="journal article" date="2018" name="J. Microbiol.">
        <title>Bacillus spongiae sp. nov., isolated from sponge of Jeju Island.</title>
        <authorList>
            <person name="Lee G.E."/>
            <person name="Im W.T."/>
            <person name="Park J.S."/>
        </authorList>
    </citation>
    <scope>NUCLEOTIDE SEQUENCE [LARGE SCALE GENOMIC DNA]</scope>
    <source>
        <strain evidence="2 3">135PIL107-10</strain>
    </source>
</reference>
<evidence type="ECO:0000313" key="2">
    <source>
        <dbReference type="EMBL" id="MEI5908088.1"/>
    </source>
</evidence>
<dbReference type="PANTHER" id="PTHR37305:SF1">
    <property type="entry name" value="MEMBRANE PROTEIN"/>
    <property type="match status" value="1"/>
</dbReference>
<dbReference type="EMBL" id="JBBAXC010000010">
    <property type="protein sequence ID" value="MEI5908088.1"/>
    <property type="molecule type" value="Genomic_DNA"/>
</dbReference>
<dbReference type="Proteomes" id="UP001312865">
    <property type="component" value="Unassembled WGS sequence"/>
</dbReference>
<keyword evidence="1" id="KW-0812">Transmembrane</keyword>
<feature type="transmembrane region" description="Helical" evidence="1">
    <location>
        <begin position="262"/>
        <end position="285"/>
    </location>
</feature>
<keyword evidence="3" id="KW-1185">Reference proteome</keyword>
<keyword evidence="1" id="KW-1133">Transmembrane helix</keyword>
<evidence type="ECO:0000256" key="1">
    <source>
        <dbReference type="SAM" id="Phobius"/>
    </source>
</evidence>
<accession>A0ABU8HFC8</accession>
<protein>
    <submittedName>
        <fullName evidence="2">ABC transporter permease subunit</fullName>
    </submittedName>
</protein>
<organism evidence="2 3">
    <name type="scientific">Bacillus spongiae</name>
    <dbReference type="NCBI Taxonomy" id="2683610"/>
    <lineage>
        <taxon>Bacteria</taxon>
        <taxon>Bacillati</taxon>
        <taxon>Bacillota</taxon>
        <taxon>Bacilli</taxon>
        <taxon>Bacillales</taxon>
        <taxon>Bacillaceae</taxon>
        <taxon>Bacillus</taxon>
    </lineage>
</organism>
<dbReference type="Pfam" id="PF12679">
    <property type="entry name" value="ABC2_membrane_2"/>
    <property type="match status" value="1"/>
</dbReference>
<evidence type="ECO:0000313" key="3">
    <source>
        <dbReference type="Proteomes" id="UP001312865"/>
    </source>
</evidence>
<dbReference type="PANTHER" id="PTHR37305">
    <property type="entry name" value="INTEGRAL MEMBRANE PROTEIN-RELATED"/>
    <property type="match status" value="1"/>
</dbReference>
<feature type="transmembrane region" description="Helical" evidence="1">
    <location>
        <begin position="167"/>
        <end position="186"/>
    </location>
</feature>
<comment type="caution">
    <text evidence="2">The sequence shown here is derived from an EMBL/GenBank/DDBJ whole genome shotgun (WGS) entry which is preliminary data.</text>
</comment>
<sequence length="376" mass="44097">MKQLVKFELYKIFRQKRIYITMFLLFLIFCLVSFSQPFLGYGGDPLDYKDDLQVISHKWEGELNKDKFDEAERLLKIYEEKYSNEAQSEEERAEQYLFYSIGQYDFIVNRIIPERINELNSELLKFNEDEFPYKQALLEKNMLEHLKINTFQYSIGPERTITLVKELFPFFTVFMLIIGLVSIFGNEKKTEMDQILYSTKYGRSKGVTAKIIASFSYVLFVVLSWVAIILVIHTYIYGNHGWNAPIQAYAKFSPYDLTLLEYFMIQIGVLFLVAVAFMMVILAVSAIFKKSLFCFFIISAVFILPIVEVSSPFWHYVKMYSFMNLMTAQEFTKSFHVMNIGGFPVLDPFVHYSFVGMISTIFLVVVYKAIKRTQVM</sequence>